<dbReference type="AlphaFoldDB" id="A0A7X0SNJ8"/>
<dbReference type="GO" id="GO:0016757">
    <property type="term" value="F:glycosyltransferase activity"/>
    <property type="evidence" value="ECO:0007669"/>
    <property type="project" value="UniProtKB-KW"/>
</dbReference>
<evidence type="ECO:0000256" key="1">
    <source>
        <dbReference type="ARBA" id="ARBA00004236"/>
    </source>
</evidence>
<name>A0A7X0SNJ8_9BACL</name>
<dbReference type="EMBL" id="JACJVO010000024">
    <property type="protein sequence ID" value="MBB6733121.1"/>
    <property type="molecule type" value="Genomic_DNA"/>
</dbReference>
<evidence type="ECO:0000256" key="3">
    <source>
        <dbReference type="ARBA" id="ARBA00022676"/>
    </source>
</evidence>
<comment type="subcellular location">
    <subcellularLocation>
        <location evidence="1">Cell membrane</location>
    </subcellularLocation>
</comment>
<feature type="transmembrane region" description="Helical" evidence="11">
    <location>
        <begin position="319"/>
        <end position="343"/>
    </location>
</feature>
<comment type="pathway">
    <text evidence="8">Carotenoid biosynthesis; staphyloxanthin biosynthesis; staphyloxanthin from farnesyl diphosphate: step 4/5.</text>
</comment>
<evidence type="ECO:0000256" key="10">
    <source>
        <dbReference type="ARBA" id="ARBA00040345"/>
    </source>
</evidence>
<proteinExistence type="inferred from homology"/>
<comment type="similarity">
    <text evidence="9">Belongs to the glycosyltransferase 2 family. CrtQ subfamily.</text>
</comment>
<keyword evidence="2" id="KW-1003">Cell membrane</keyword>
<dbReference type="SUPFAM" id="SSF53448">
    <property type="entry name" value="Nucleotide-diphospho-sugar transferases"/>
    <property type="match status" value="1"/>
</dbReference>
<evidence type="ECO:0000256" key="11">
    <source>
        <dbReference type="SAM" id="Phobius"/>
    </source>
</evidence>
<feature type="transmembrane region" description="Helical" evidence="11">
    <location>
        <begin position="294"/>
        <end position="312"/>
    </location>
</feature>
<accession>A0A7X0SNJ8</accession>
<dbReference type="GO" id="GO:0016117">
    <property type="term" value="P:carotenoid biosynthetic process"/>
    <property type="evidence" value="ECO:0007669"/>
    <property type="project" value="UniProtKB-KW"/>
</dbReference>
<keyword evidence="11" id="KW-1133">Transmembrane helix</keyword>
<keyword evidence="14" id="KW-1185">Reference proteome</keyword>
<sequence length="366" mass="39812">MGALVWGLLAVCCLSGFLLFRRRTLPAGLEGTEPARRLSIVIPARNEEANLPSLLESLRSQTFRPWEIVVVNDGSEDRTKEIALSFGCTVLDSPELPEGWTGKNWAVWNGYQRTSGDLIAFLDSDIRLAPTALASLVRARERAGGAISVVPFHAAGKFYEKLALLLNLLGVFAFTSFFERSNPRQGLYGSCIVVSREDYDRMGGHAGVRSEVLDDLSLGARFGEAGIPVANFIGAGLVSFRMYPQGIVSEIQGFAKSAVLSTGSLRPGTIALVAAWVVGLIASESFFIFLGSSWAIPLAAGYLLFTLQIVYFTRYVGRFGAAAIVLHPLSTLFFLIVMAYSAYQVVFRKQVIWKGRQVKVGGKLSV</sequence>
<dbReference type="InterPro" id="IPR001173">
    <property type="entry name" value="Glyco_trans_2-like"/>
</dbReference>
<keyword evidence="11" id="KW-0812">Transmembrane</keyword>
<evidence type="ECO:0000256" key="9">
    <source>
        <dbReference type="ARBA" id="ARBA00038120"/>
    </source>
</evidence>
<dbReference type="Pfam" id="PF00535">
    <property type="entry name" value="Glycos_transf_2"/>
    <property type="match status" value="1"/>
</dbReference>
<comment type="function">
    <text evidence="7">Catalyzes the glycosylation of 4,4'-diaponeurosporenoate, i.e. the esterification of glucose at the C1'' position with the carboxyl group of 4,4'-diaponeurosporenic acid, to form glycosyl-4,4'-diaponeurosporenoate. This is a step in the biosynthesis of staphyloxanthin, an orange pigment present in most staphylococci strains.</text>
</comment>
<keyword evidence="5" id="KW-0125">Carotenoid biosynthesis</keyword>
<evidence type="ECO:0000256" key="5">
    <source>
        <dbReference type="ARBA" id="ARBA00022746"/>
    </source>
</evidence>
<evidence type="ECO:0000256" key="8">
    <source>
        <dbReference type="ARBA" id="ARBA00037904"/>
    </source>
</evidence>
<dbReference type="GO" id="GO:0005886">
    <property type="term" value="C:plasma membrane"/>
    <property type="evidence" value="ECO:0007669"/>
    <property type="project" value="UniProtKB-SubCell"/>
</dbReference>
<evidence type="ECO:0000259" key="12">
    <source>
        <dbReference type="Pfam" id="PF00535"/>
    </source>
</evidence>
<dbReference type="InterPro" id="IPR029044">
    <property type="entry name" value="Nucleotide-diphossugar_trans"/>
</dbReference>
<keyword evidence="3" id="KW-0328">Glycosyltransferase</keyword>
<dbReference type="PANTHER" id="PTHR43646:SF2">
    <property type="entry name" value="GLYCOSYLTRANSFERASE 2-LIKE DOMAIN-CONTAINING PROTEIN"/>
    <property type="match status" value="1"/>
</dbReference>
<dbReference type="RefSeq" id="WP_185130777.1">
    <property type="nucleotide sequence ID" value="NZ_JACJVO010000024.1"/>
</dbReference>
<dbReference type="Proteomes" id="UP000564644">
    <property type="component" value="Unassembled WGS sequence"/>
</dbReference>
<comment type="caution">
    <text evidence="13">The sequence shown here is derived from an EMBL/GenBank/DDBJ whole genome shotgun (WGS) entry which is preliminary data.</text>
</comment>
<dbReference type="PANTHER" id="PTHR43646">
    <property type="entry name" value="GLYCOSYLTRANSFERASE"/>
    <property type="match status" value="1"/>
</dbReference>
<protein>
    <recommendedName>
        <fullName evidence="10">4,4'-diaponeurosporenoate glycosyltransferase</fullName>
    </recommendedName>
</protein>
<reference evidence="13 14" key="1">
    <citation type="submission" date="2020-08" db="EMBL/GenBank/DDBJ databases">
        <title>Cohnella phylogeny.</title>
        <authorList>
            <person name="Dunlap C."/>
        </authorList>
    </citation>
    <scope>NUCLEOTIDE SEQUENCE [LARGE SCALE GENOMIC DNA]</scope>
    <source>
        <strain evidence="13 14">CBP 2801</strain>
    </source>
</reference>
<evidence type="ECO:0000313" key="14">
    <source>
        <dbReference type="Proteomes" id="UP000564644"/>
    </source>
</evidence>
<dbReference type="Gene3D" id="3.90.550.10">
    <property type="entry name" value="Spore Coat Polysaccharide Biosynthesis Protein SpsA, Chain A"/>
    <property type="match status" value="1"/>
</dbReference>
<keyword evidence="4 13" id="KW-0808">Transferase</keyword>
<evidence type="ECO:0000256" key="6">
    <source>
        <dbReference type="ARBA" id="ARBA00023136"/>
    </source>
</evidence>
<dbReference type="CDD" id="cd00761">
    <property type="entry name" value="Glyco_tranf_GTA_type"/>
    <property type="match status" value="1"/>
</dbReference>
<evidence type="ECO:0000256" key="4">
    <source>
        <dbReference type="ARBA" id="ARBA00022679"/>
    </source>
</evidence>
<evidence type="ECO:0000256" key="7">
    <source>
        <dbReference type="ARBA" id="ARBA00037281"/>
    </source>
</evidence>
<evidence type="ECO:0000313" key="13">
    <source>
        <dbReference type="EMBL" id="MBB6733121.1"/>
    </source>
</evidence>
<feature type="domain" description="Glycosyltransferase 2-like" evidence="12">
    <location>
        <begin position="39"/>
        <end position="201"/>
    </location>
</feature>
<keyword evidence="6 11" id="KW-0472">Membrane</keyword>
<organism evidence="13 14">
    <name type="scientific">Cohnella zeiphila</name>
    <dbReference type="NCBI Taxonomy" id="2761120"/>
    <lineage>
        <taxon>Bacteria</taxon>
        <taxon>Bacillati</taxon>
        <taxon>Bacillota</taxon>
        <taxon>Bacilli</taxon>
        <taxon>Bacillales</taxon>
        <taxon>Paenibacillaceae</taxon>
        <taxon>Cohnella</taxon>
    </lineage>
</organism>
<gene>
    <name evidence="13" type="ORF">H7C18_19570</name>
</gene>
<evidence type="ECO:0000256" key="2">
    <source>
        <dbReference type="ARBA" id="ARBA00022475"/>
    </source>
</evidence>